<dbReference type="Pfam" id="PF11911">
    <property type="entry name" value="DUF3429"/>
    <property type="match status" value="1"/>
</dbReference>
<organism evidence="3 4">
    <name type="scientific">Coniosporium apollinis</name>
    <dbReference type="NCBI Taxonomy" id="61459"/>
    <lineage>
        <taxon>Eukaryota</taxon>
        <taxon>Fungi</taxon>
        <taxon>Dikarya</taxon>
        <taxon>Ascomycota</taxon>
        <taxon>Pezizomycotina</taxon>
        <taxon>Dothideomycetes</taxon>
        <taxon>Dothideomycetes incertae sedis</taxon>
        <taxon>Coniosporium</taxon>
    </lineage>
</organism>
<dbReference type="PANTHER" id="PTHR15887">
    <property type="entry name" value="TRANSMEMBRANE PROTEIN 69"/>
    <property type="match status" value="1"/>
</dbReference>
<feature type="compositionally biased region" description="Basic and acidic residues" evidence="1">
    <location>
        <begin position="77"/>
        <end position="89"/>
    </location>
</feature>
<protein>
    <recommendedName>
        <fullName evidence="5">DUF3429 domain-containing protein</fullName>
    </recommendedName>
</protein>
<feature type="transmembrane region" description="Helical" evidence="2">
    <location>
        <begin position="229"/>
        <end position="260"/>
    </location>
</feature>
<evidence type="ECO:0000256" key="2">
    <source>
        <dbReference type="SAM" id="Phobius"/>
    </source>
</evidence>
<proteinExistence type="predicted"/>
<feature type="region of interest" description="Disordered" evidence="1">
    <location>
        <begin position="77"/>
        <end position="99"/>
    </location>
</feature>
<comment type="caution">
    <text evidence="3">The sequence shown here is derived from an EMBL/GenBank/DDBJ whole genome shotgun (WGS) entry which is preliminary data.</text>
</comment>
<dbReference type="EMBL" id="JAPDRL010000120">
    <property type="protein sequence ID" value="KAJ9656635.1"/>
    <property type="molecule type" value="Genomic_DNA"/>
</dbReference>
<accession>A0ABQ9NJM2</accession>
<reference evidence="3" key="1">
    <citation type="submission" date="2022-10" db="EMBL/GenBank/DDBJ databases">
        <title>Culturing micro-colonial fungi from biological soil crusts in the Mojave desert and describing Neophaeococcomyces mojavensis, and introducing the new genera and species Taxawa tesnikishii.</title>
        <authorList>
            <person name="Kurbessoian T."/>
            <person name="Stajich J.E."/>
        </authorList>
    </citation>
    <scope>NUCLEOTIDE SEQUENCE</scope>
    <source>
        <strain evidence="3">TK_1</strain>
    </source>
</reference>
<feature type="transmembrane region" description="Helical" evidence="2">
    <location>
        <begin position="280"/>
        <end position="298"/>
    </location>
</feature>
<dbReference type="Proteomes" id="UP001172684">
    <property type="component" value="Unassembled WGS sequence"/>
</dbReference>
<feature type="transmembrane region" description="Helical" evidence="2">
    <location>
        <begin position="197"/>
        <end position="217"/>
    </location>
</feature>
<evidence type="ECO:0000313" key="3">
    <source>
        <dbReference type="EMBL" id="KAJ9656635.1"/>
    </source>
</evidence>
<evidence type="ECO:0000313" key="4">
    <source>
        <dbReference type="Proteomes" id="UP001172684"/>
    </source>
</evidence>
<gene>
    <name evidence="3" type="ORF">H2201_008484</name>
</gene>
<dbReference type="InterPro" id="IPR021836">
    <property type="entry name" value="DUF3429"/>
</dbReference>
<dbReference type="PANTHER" id="PTHR15887:SF1">
    <property type="entry name" value="TRANSMEMBRANE PROTEIN 69"/>
    <property type="match status" value="1"/>
</dbReference>
<keyword evidence="2" id="KW-0472">Membrane</keyword>
<sequence>MLRTGAARAVLRTLNTSTFQPVRSSFNVAATKVQFTSKLCTSSYKRPQALAIAARKPVTACLVRQATTQTQWDKIDKKHEKDVGKHELEPTPDIVSSSSSVHPVFSEVATPEPEREVDMMAGIKSDIKTIRDTFSLADVPRQAYILGLAGTLPYLATSLTTVYCAWEINHATATGAGLLLSQHSAELMLHILEPLQIGWGAVIISFLGAIHWGLEWAGYGGYQGYRRYAIGVVAPAVAWPTVLLPAEYALIAQFLAFNFLYYADARATVRGWTPSWYGTYRFVLTFIVGAAIVISLVGRGQIADRVGKLPGPMDRVKAFRNEAEMAAAEEEHSRVAKRAKKNEGVDSD</sequence>
<keyword evidence="2" id="KW-0812">Transmembrane</keyword>
<evidence type="ECO:0000256" key="1">
    <source>
        <dbReference type="SAM" id="MobiDB-lite"/>
    </source>
</evidence>
<name>A0ABQ9NJM2_9PEZI</name>
<keyword evidence="2" id="KW-1133">Transmembrane helix</keyword>
<keyword evidence="4" id="KW-1185">Reference proteome</keyword>
<evidence type="ECO:0008006" key="5">
    <source>
        <dbReference type="Google" id="ProtNLM"/>
    </source>
</evidence>